<dbReference type="AlphaFoldDB" id="A0A8H7SV42"/>
<keyword evidence="4" id="KW-1185">Reference proteome</keyword>
<accession>A0A8H7SV42</accession>
<evidence type="ECO:0000313" key="4">
    <source>
        <dbReference type="Proteomes" id="UP000613177"/>
    </source>
</evidence>
<dbReference type="PANTHER" id="PTHR13299">
    <property type="entry name" value="PEROXISOMAL MEMBRANE PROTEIN PEX16"/>
    <property type="match status" value="1"/>
</dbReference>
<gene>
    <name evidence="3" type="ORF">INT48_002004</name>
</gene>
<reference evidence="3" key="1">
    <citation type="submission" date="2021-01" db="EMBL/GenBank/DDBJ databases">
        <title>Metabolic potential, ecology and presence of endohyphal bacteria is reflected in genomic diversity of Mucoromycotina.</title>
        <authorList>
            <person name="Muszewska A."/>
            <person name="Okrasinska A."/>
            <person name="Steczkiewicz K."/>
            <person name="Drgas O."/>
            <person name="Orlowska M."/>
            <person name="Perlinska-Lenart U."/>
            <person name="Aleksandrzak-Piekarczyk T."/>
            <person name="Szatraj K."/>
            <person name="Zielenkiewicz U."/>
            <person name="Pilsyk S."/>
            <person name="Malc E."/>
            <person name="Mieczkowski P."/>
            <person name="Kruszewska J.S."/>
            <person name="Biernat P."/>
            <person name="Pawlowska J."/>
        </authorList>
    </citation>
    <scope>NUCLEOTIDE SEQUENCE</scope>
    <source>
        <strain evidence="3">WA0000018081</strain>
    </source>
</reference>
<organism evidence="3 4">
    <name type="scientific">Thamnidium elegans</name>
    <dbReference type="NCBI Taxonomy" id="101142"/>
    <lineage>
        <taxon>Eukaryota</taxon>
        <taxon>Fungi</taxon>
        <taxon>Fungi incertae sedis</taxon>
        <taxon>Mucoromycota</taxon>
        <taxon>Mucoromycotina</taxon>
        <taxon>Mucoromycetes</taxon>
        <taxon>Mucorales</taxon>
        <taxon>Mucorineae</taxon>
        <taxon>Mucoraceae</taxon>
        <taxon>Thamnidium</taxon>
    </lineage>
</organism>
<keyword evidence="2" id="KW-0962">Peroxisome biogenesis</keyword>
<dbReference type="Pfam" id="PF08610">
    <property type="entry name" value="Pex16"/>
    <property type="match status" value="1"/>
</dbReference>
<dbReference type="InterPro" id="IPR013919">
    <property type="entry name" value="Pex16"/>
</dbReference>
<dbReference type="OrthoDB" id="2021143at2759"/>
<comment type="similarity">
    <text evidence="1 2">Belongs to the peroxin-16 family.</text>
</comment>
<proteinExistence type="inferred from homology"/>
<name>A0A8H7SV42_9FUNG</name>
<protein>
    <recommendedName>
        <fullName evidence="2">Peroxisomal membrane protein PEX16</fullName>
    </recommendedName>
</protein>
<evidence type="ECO:0000256" key="1">
    <source>
        <dbReference type="ARBA" id="ARBA00009505"/>
    </source>
</evidence>
<sequence>MDLYENFLLKNAPQITSIESSLRSLTYILPGRFHDAELASQALYAALNLIGIYHNSIIKQAAQAHADENKTGPVEESTFNRYLQFWSSRSKLNTTASTLLSVISYTQVLMEMAVLKKLGPKRQWELVASLEALKVLLRLTLFQTTGQRMLLYPTHLQRDVDPSTLVSTGPQPTMKEEGWVGKRTGVTVPSLSSSIDLNNGLRHKNAHNDVTDYLLSKVLTPEKLRKPEQMVQVQKNISKIGELLYIFRPLVYVLSILRWGKRSWRPWIISLVIEILSQVTLLKGYESKSSRNNMMALEKQEFNRRIKLILFNLMRGAFYLKITRPRLERFCNRTESKPIVSMAAGILRDYLPLWEKIYFYTSAS</sequence>
<dbReference type="PANTHER" id="PTHR13299:SF0">
    <property type="entry name" value="PEROXISOMAL MEMBRANE PROTEIN PEX16"/>
    <property type="match status" value="1"/>
</dbReference>
<dbReference type="Proteomes" id="UP000613177">
    <property type="component" value="Unassembled WGS sequence"/>
</dbReference>
<dbReference type="GO" id="GO:0005778">
    <property type="term" value="C:peroxisomal membrane"/>
    <property type="evidence" value="ECO:0007669"/>
    <property type="project" value="UniProtKB-SubCell"/>
</dbReference>
<evidence type="ECO:0000313" key="3">
    <source>
        <dbReference type="EMBL" id="KAG2236935.1"/>
    </source>
</evidence>
<keyword evidence="2" id="KW-0576">Peroxisome</keyword>
<comment type="caution">
    <text evidence="3">The sequence shown here is derived from an EMBL/GenBank/DDBJ whole genome shotgun (WGS) entry which is preliminary data.</text>
</comment>
<evidence type="ECO:0000256" key="2">
    <source>
        <dbReference type="RuleBase" id="RU365003"/>
    </source>
</evidence>
<dbReference type="EMBL" id="JAEPRE010000011">
    <property type="protein sequence ID" value="KAG2236935.1"/>
    <property type="molecule type" value="Genomic_DNA"/>
</dbReference>
<comment type="subcellular location">
    <subcellularLocation>
        <location evidence="2">Peroxisome membrane</location>
    </subcellularLocation>
</comment>
<dbReference type="GO" id="GO:0007031">
    <property type="term" value="P:peroxisome organization"/>
    <property type="evidence" value="ECO:0007669"/>
    <property type="project" value="UniProtKB-KW"/>
</dbReference>